<dbReference type="EMBL" id="CAJPDT010000008">
    <property type="protein sequence ID" value="CAF9911317.1"/>
    <property type="molecule type" value="Genomic_DNA"/>
</dbReference>
<keyword evidence="1" id="KW-0812">Transmembrane</keyword>
<evidence type="ECO:0000313" key="3">
    <source>
        <dbReference type="Proteomes" id="UP000664534"/>
    </source>
</evidence>
<feature type="transmembrane region" description="Helical" evidence="1">
    <location>
        <begin position="6"/>
        <end position="28"/>
    </location>
</feature>
<proteinExistence type="predicted"/>
<dbReference type="OrthoDB" id="3202396at2759"/>
<dbReference type="AlphaFoldDB" id="A0A8H3I1E9"/>
<evidence type="ECO:0000313" key="2">
    <source>
        <dbReference type="EMBL" id="CAF9911317.1"/>
    </source>
</evidence>
<dbReference type="InterPro" id="IPR011008">
    <property type="entry name" value="Dimeric_a/b-barrel"/>
</dbReference>
<keyword evidence="1" id="KW-0472">Membrane</keyword>
<keyword evidence="3" id="KW-1185">Reference proteome</keyword>
<name>A0A8H3I1E9_9LECA</name>
<dbReference type="Proteomes" id="UP000664534">
    <property type="component" value="Unassembled WGS sequence"/>
</dbReference>
<gene>
    <name evidence="2" type="ORF">IMSHALPRED_009994</name>
</gene>
<keyword evidence="1" id="KW-1133">Transmembrane helix</keyword>
<dbReference type="SUPFAM" id="SSF54909">
    <property type="entry name" value="Dimeric alpha+beta barrel"/>
    <property type="match status" value="1"/>
</dbReference>
<comment type="caution">
    <text evidence="2">The sequence shown here is derived from an EMBL/GenBank/DDBJ whole genome shotgun (WGS) entry which is preliminary data.</text>
</comment>
<accession>A0A8H3I1E9</accession>
<reference evidence="2" key="1">
    <citation type="submission" date="2021-03" db="EMBL/GenBank/DDBJ databases">
        <authorList>
            <person name="Tagirdzhanova G."/>
        </authorList>
    </citation>
    <scope>NUCLEOTIDE SEQUENCE</scope>
</reference>
<evidence type="ECO:0000256" key="1">
    <source>
        <dbReference type="SAM" id="Phobius"/>
    </source>
</evidence>
<organism evidence="2 3">
    <name type="scientific">Imshaugia aleurites</name>
    <dbReference type="NCBI Taxonomy" id="172621"/>
    <lineage>
        <taxon>Eukaryota</taxon>
        <taxon>Fungi</taxon>
        <taxon>Dikarya</taxon>
        <taxon>Ascomycota</taxon>
        <taxon>Pezizomycotina</taxon>
        <taxon>Lecanoromycetes</taxon>
        <taxon>OSLEUM clade</taxon>
        <taxon>Lecanoromycetidae</taxon>
        <taxon>Lecanorales</taxon>
        <taxon>Lecanorineae</taxon>
        <taxon>Parmeliaceae</taxon>
        <taxon>Imshaugia</taxon>
    </lineage>
</organism>
<protein>
    <submittedName>
        <fullName evidence="2">Uncharacterized protein</fullName>
    </submittedName>
</protein>
<dbReference type="InterPro" id="IPR025444">
    <property type="entry name" value="Monooxy_af470"/>
</dbReference>
<dbReference type="Pfam" id="PF13826">
    <property type="entry name" value="Monooxy_af470-like"/>
    <property type="match status" value="1"/>
</dbReference>
<sequence>MADLILANFSMSTWLGIGACAQSILFLILPRHVALLPAVILLLLRLAKGVLITQGYIHNTYTDGAFMHKSTAPIPNDDGSIPTKAADKGLVVFILGANTNHPMGIFAPGFKDVGGFFQNMWKDAEEDSEKWGYLGKTRGMPMSTAGGNAIVSISYWKDIEHLHAFAYGPTHRLGWDWWAAQNKKYPHIGIMHETYAVPKGGWENIYQNCHPIGMAQIKYPVRESKDAVPKLVSTIMQAKGGKWRTMTSRMGGEEDEGGEY</sequence>